<feature type="domain" description="Phage tail collar" evidence="1">
    <location>
        <begin position="7"/>
        <end position="63"/>
    </location>
</feature>
<evidence type="ECO:0000313" key="3">
    <source>
        <dbReference type="Proteomes" id="UP000444318"/>
    </source>
</evidence>
<dbReference type="Pfam" id="PF07484">
    <property type="entry name" value="Collar"/>
    <property type="match status" value="1"/>
</dbReference>
<evidence type="ECO:0000259" key="1">
    <source>
        <dbReference type="Pfam" id="PF07484"/>
    </source>
</evidence>
<protein>
    <submittedName>
        <fullName evidence="2">Phage tail protein</fullName>
    </submittedName>
</protein>
<dbReference type="SUPFAM" id="SSF88874">
    <property type="entry name" value="Receptor-binding domain of short tail fibre protein gp12"/>
    <property type="match status" value="1"/>
</dbReference>
<organism evidence="2 3">
    <name type="scientific">Rugamonas rivuli</name>
    <dbReference type="NCBI Taxonomy" id="2743358"/>
    <lineage>
        <taxon>Bacteria</taxon>
        <taxon>Pseudomonadati</taxon>
        <taxon>Pseudomonadota</taxon>
        <taxon>Betaproteobacteria</taxon>
        <taxon>Burkholderiales</taxon>
        <taxon>Oxalobacteraceae</taxon>
        <taxon>Telluria group</taxon>
        <taxon>Rugamonas</taxon>
    </lineage>
</organism>
<dbReference type="Gene3D" id="3.90.1340.10">
    <property type="entry name" value="Phage tail collar domain"/>
    <property type="match status" value="1"/>
</dbReference>
<dbReference type="RefSeq" id="WP_152807947.1">
    <property type="nucleotide sequence ID" value="NZ_WHUF01000007.1"/>
</dbReference>
<name>A0A843SKC4_9BURK</name>
<dbReference type="InterPro" id="IPR037053">
    <property type="entry name" value="Phage_tail_collar_dom_sf"/>
</dbReference>
<sequence length="175" mass="18182">MSEAFIGEIRLFAGQRPPSNWAFCDGQLMSIAEYQALYTLLQTTYGGDGVQTFALPDLRGRVPRHEGQGPGLAYHQAGEQGGSETVTLQSQHMPGHSHALAASLDRATPAYGQGAAGGFANTGGTPVYGLAGGGVAAMRADTLTTTGGSQPHNNMAPYLGLQFIIALSGIYPSQN</sequence>
<reference evidence="2 3" key="1">
    <citation type="submission" date="2019-10" db="EMBL/GenBank/DDBJ databases">
        <title>Two novel species isolated from a subtropical stream in China.</title>
        <authorList>
            <person name="Lu H."/>
        </authorList>
    </citation>
    <scope>NUCLEOTIDE SEQUENCE [LARGE SCALE GENOMIC DNA]</scope>
    <source>
        <strain evidence="2 3">FT103W</strain>
    </source>
</reference>
<gene>
    <name evidence="2" type="ORF">GEV01_23720</name>
</gene>
<proteinExistence type="predicted"/>
<evidence type="ECO:0000313" key="2">
    <source>
        <dbReference type="EMBL" id="MQA22530.1"/>
    </source>
</evidence>
<comment type="caution">
    <text evidence="2">The sequence shown here is derived from an EMBL/GenBank/DDBJ whole genome shotgun (WGS) entry which is preliminary data.</text>
</comment>
<dbReference type="EMBL" id="WHUF01000007">
    <property type="protein sequence ID" value="MQA22530.1"/>
    <property type="molecule type" value="Genomic_DNA"/>
</dbReference>
<accession>A0A843SKC4</accession>
<dbReference type="InterPro" id="IPR011083">
    <property type="entry name" value="Phage_tail_collar_dom"/>
</dbReference>
<dbReference type="AlphaFoldDB" id="A0A843SKC4"/>
<keyword evidence="3" id="KW-1185">Reference proteome</keyword>
<dbReference type="Proteomes" id="UP000444318">
    <property type="component" value="Unassembled WGS sequence"/>
</dbReference>